<feature type="transmembrane region" description="Helical" evidence="1">
    <location>
        <begin position="234"/>
        <end position="255"/>
    </location>
</feature>
<organism evidence="2 3">
    <name type="scientific">Tetracentron sinense</name>
    <name type="common">Spur-leaf</name>
    <dbReference type="NCBI Taxonomy" id="13715"/>
    <lineage>
        <taxon>Eukaryota</taxon>
        <taxon>Viridiplantae</taxon>
        <taxon>Streptophyta</taxon>
        <taxon>Embryophyta</taxon>
        <taxon>Tracheophyta</taxon>
        <taxon>Spermatophyta</taxon>
        <taxon>Magnoliopsida</taxon>
        <taxon>Trochodendrales</taxon>
        <taxon>Trochodendraceae</taxon>
        <taxon>Tetracentron</taxon>
    </lineage>
</organism>
<name>A0A834YJU3_TETSI</name>
<feature type="transmembrane region" description="Helical" evidence="1">
    <location>
        <begin position="185"/>
        <end position="213"/>
    </location>
</feature>
<sequence>MEKQMNQAMIMAEPSSSLGVLGILGVAFKIPSRNWKLMVSIMVLFLLPVCLLTIVSDLALRPIEVDITSGIALLPKDDPSSPESREIMERLQKDFGLLLCWKLVTLVLFCVFMLFSLLATVYSTARIYTGKQLNLKELLSMIGGIWKKPLITWFYISLFSIVFVIVSVILGMILISVLMVRVHHVALISVLILGYLCYLYLATVWMLSLVVSIEEDNYGLMALSRAGELIKGKTIQGFAIMLILSLVSVVIYISFPSKRGGMNQRTETRLAIGITMVSLLCLVKLFIFMAYTVFYFECKKSHGEKVEVEETVDYYAPIDFNKV</sequence>
<dbReference type="OMA" id="MMRVSRK"/>
<accession>A0A834YJU3</accession>
<feature type="transmembrane region" description="Helical" evidence="1">
    <location>
        <begin position="37"/>
        <end position="55"/>
    </location>
</feature>
<keyword evidence="1" id="KW-1133">Transmembrane helix</keyword>
<comment type="caution">
    <text evidence="2">The sequence shown here is derived from an EMBL/GenBank/DDBJ whole genome shotgun (WGS) entry which is preliminary data.</text>
</comment>
<feature type="transmembrane region" description="Helical" evidence="1">
    <location>
        <begin position="103"/>
        <end position="129"/>
    </location>
</feature>
<dbReference type="PANTHER" id="PTHR33133:SF1">
    <property type="entry name" value="EXPRESSED PROTEIN-RELATED"/>
    <property type="match status" value="1"/>
</dbReference>
<evidence type="ECO:0000313" key="2">
    <source>
        <dbReference type="EMBL" id="KAF8389315.1"/>
    </source>
</evidence>
<dbReference type="OrthoDB" id="737323at2759"/>
<dbReference type="PANTHER" id="PTHR33133">
    <property type="entry name" value="OS08G0107100 PROTEIN-RELATED"/>
    <property type="match status" value="1"/>
</dbReference>
<feature type="transmembrane region" description="Helical" evidence="1">
    <location>
        <begin position="270"/>
        <end position="296"/>
    </location>
</feature>
<protein>
    <submittedName>
        <fullName evidence="2">Uncharacterized protein</fullName>
    </submittedName>
</protein>
<gene>
    <name evidence="2" type="ORF">HHK36_026009</name>
</gene>
<dbReference type="AlphaFoldDB" id="A0A834YJU3"/>
<reference evidence="2 3" key="1">
    <citation type="submission" date="2020-04" db="EMBL/GenBank/DDBJ databases">
        <title>Plant Genome Project.</title>
        <authorList>
            <person name="Zhang R.-G."/>
        </authorList>
    </citation>
    <scope>NUCLEOTIDE SEQUENCE [LARGE SCALE GENOMIC DNA]</scope>
    <source>
        <strain evidence="2">YNK0</strain>
        <tissue evidence="2">Leaf</tissue>
    </source>
</reference>
<feature type="transmembrane region" description="Helical" evidence="1">
    <location>
        <begin position="150"/>
        <end position="179"/>
    </location>
</feature>
<evidence type="ECO:0000313" key="3">
    <source>
        <dbReference type="Proteomes" id="UP000655225"/>
    </source>
</evidence>
<dbReference type="EMBL" id="JABCRI010000019">
    <property type="protein sequence ID" value="KAF8389315.1"/>
    <property type="molecule type" value="Genomic_DNA"/>
</dbReference>
<proteinExistence type="predicted"/>
<keyword evidence="1" id="KW-0472">Membrane</keyword>
<evidence type="ECO:0000256" key="1">
    <source>
        <dbReference type="SAM" id="Phobius"/>
    </source>
</evidence>
<dbReference type="Proteomes" id="UP000655225">
    <property type="component" value="Unassembled WGS sequence"/>
</dbReference>
<keyword evidence="1" id="KW-0812">Transmembrane</keyword>
<keyword evidence="3" id="KW-1185">Reference proteome</keyword>